<keyword evidence="3" id="KW-1185">Reference proteome</keyword>
<sequence>MWLSEYELLAEDEKKLYLERTLPIKKQEALQRRTDFLQQMTELRRRKKSLPESSKSDTAKSRRTNKITKSEKFNNREDKSRAPKAPVGKKAIPNLKDLKNSDDEKPEKREMSEELENIAKAMDDYRNNLSAIENIIKNWDPLRKAIFHAILSY</sequence>
<feature type="compositionally biased region" description="Basic and acidic residues" evidence="1">
    <location>
        <begin position="96"/>
        <end position="112"/>
    </location>
</feature>
<dbReference type="OrthoDB" id="442692at2759"/>
<dbReference type="EMBL" id="GL447845">
    <property type="protein sequence ID" value="EFN85830.1"/>
    <property type="molecule type" value="Genomic_DNA"/>
</dbReference>
<reference evidence="2 3" key="1">
    <citation type="journal article" date="2010" name="Science">
        <title>Genomic comparison of the ants Camponotus floridanus and Harpegnathos saltator.</title>
        <authorList>
            <person name="Bonasio R."/>
            <person name="Zhang G."/>
            <person name="Ye C."/>
            <person name="Mutti N.S."/>
            <person name="Fang X."/>
            <person name="Qin N."/>
            <person name="Donahue G."/>
            <person name="Yang P."/>
            <person name="Li Q."/>
            <person name="Li C."/>
            <person name="Zhang P."/>
            <person name="Huang Z."/>
            <person name="Berger S.L."/>
            <person name="Reinberg D."/>
            <person name="Wang J."/>
            <person name="Liebig J."/>
        </authorList>
    </citation>
    <scope>NUCLEOTIDE SEQUENCE [LARGE SCALE GENOMIC DNA]</scope>
    <source>
        <strain evidence="2 3">R22 G/1</strain>
    </source>
</reference>
<dbReference type="AlphaFoldDB" id="E2BEQ5"/>
<organism evidence="3">
    <name type="scientific">Harpegnathos saltator</name>
    <name type="common">Jerdon's jumping ant</name>
    <dbReference type="NCBI Taxonomy" id="610380"/>
    <lineage>
        <taxon>Eukaryota</taxon>
        <taxon>Metazoa</taxon>
        <taxon>Ecdysozoa</taxon>
        <taxon>Arthropoda</taxon>
        <taxon>Hexapoda</taxon>
        <taxon>Insecta</taxon>
        <taxon>Pterygota</taxon>
        <taxon>Neoptera</taxon>
        <taxon>Endopterygota</taxon>
        <taxon>Hymenoptera</taxon>
        <taxon>Apocrita</taxon>
        <taxon>Aculeata</taxon>
        <taxon>Formicoidea</taxon>
        <taxon>Formicidae</taxon>
        <taxon>Ponerinae</taxon>
        <taxon>Ponerini</taxon>
        <taxon>Harpegnathos</taxon>
    </lineage>
</organism>
<feature type="compositionally biased region" description="Basic and acidic residues" evidence="1">
    <location>
        <begin position="68"/>
        <end position="81"/>
    </location>
</feature>
<dbReference type="InParanoid" id="E2BEQ5"/>
<evidence type="ECO:0000313" key="3">
    <source>
        <dbReference type="Proteomes" id="UP000008237"/>
    </source>
</evidence>
<feature type="region of interest" description="Disordered" evidence="1">
    <location>
        <begin position="36"/>
        <end position="112"/>
    </location>
</feature>
<protein>
    <submittedName>
        <fullName evidence="2">Uncharacterized protein</fullName>
    </submittedName>
</protein>
<accession>E2BEQ5</accession>
<evidence type="ECO:0000313" key="2">
    <source>
        <dbReference type="EMBL" id="EFN85830.1"/>
    </source>
</evidence>
<proteinExistence type="predicted"/>
<gene>
    <name evidence="2" type="ORF">EAI_16674</name>
</gene>
<evidence type="ECO:0000256" key="1">
    <source>
        <dbReference type="SAM" id="MobiDB-lite"/>
    </source>
</evidence>
<dbReference type="Proteomes" id="UP000008237">
    <property type="component" value="Unassembled WGS sequence"/>
</dbReference>
<name>E2BEQ5_HARSA</name>